<dbReference type="FunFam" id="1.10.10.10:FF:000836">
    <property type="entry name" value="O-methyltransferase family protein"/>
    <property type="match status" value="1"/>
</dbReference>
<feature type="domain" description="O-methyltransferase C-terminal" evidence="6">
    <location>
        <begin position="127"/>
        <end position="335"/>
    </location>
</feature>
<dbReference type="InterPro" id="IPR029063">
    <property type="entry name" value="SAM-dependent_MTases_sf"/>
</dbReference>
<sequence length="353" mass="39384">MEISCSKKEQEDHSEARTQVWKYIFGFVEMAVIKCAIELKIDDAIESHGSPITLPQLSSALKCSPPSLHRVLRFLVHRGIFKEEETAIEGVKGYTQTPMSRLLTSSSKSSMAPLLLLESNPVMLAPWHKLSAFLKDDDTPPFEAAHGRDLWSYAAADPSFTMLLNEAMACFARLVIVPAVIERCGEIFEGVGSLVDVGGGNGTCLSILVKAFPWIRGINFDLPHVVLVSPNYEGVKHVGGNMFDCVPKADAAFIMEVLHDWDDEECIKLLKNCKEAIPKKTGKVIIVEIVIDEKEQNKLLDVRLMMDMIMMAHTNKGKERTREEWAYVLQKAGFSRYIITPTSTIQSVIQAFP</sequence>
<evidence type="ECO:0000256" key="4">
    <source>
        <dbReference type="ARBA" id="ARBA00038277"/>
    </source>
</evidence>
<evidence type="ECO:0000256" key="5">
    <source>
        <dbReference type="PIRSR" id="PIRSR005739-1"/>
    </source>
</evidence>
<evidence type="ECO:0000259" key="7">
    <source>
        <dbReference type="Pfam" id="PF08100"/>
    </source>
</evidence>
<dbReference type="SUPFAM" id="SSF53335">
    <property type="entry name" value="S-adenosyl-L-methionine-dependent methyltransferases"/>
    <property type="match status" value="1"/>
</dbReference>
<evidence type="ECO:0000256" key="3">
    <source>
        <dbReference type="ARBA" id="ARBA00022691"/>
    </source>
</evidence>
<accession>A0A6J1C1G3</accession>
<evidence type="ECO:0000259" key="6">
    <source>
        <dbReference type="Pfam" id="PF00891"/>
    </source>
</evidence>
<protein>
    <submittedName>
        <fullName evidence="9">(R,S)-reticuline 7-O-methyltransferase-like</fullName>
    </submittedName>
</protein>
<dbReference type="InterPro" id="IPR001077">
    <property type="entry name" value="COMT_C"/>
</dbReference>
<evidence type="ECO:0000313" key="8">
    <source>
        <dbReference type="Proteomes" id="UP000504603"/>
    </source>
</evidence>
<name>A0A6J1C1G3_MOMCH</name>
<dbReference type="Proteomes" id="UP000504603">
    <property type="component" value="Unplaced"/>
</dbReference>
<dbReference type="FunFam" id="3.40.50.150:FF:000294">
    <property type="entry name" value="O-methyltransferase family protein"/>
    <property type="match status" value="1"/>
</dbReference>
<keyword evidence="2" id="KW-0808">Transferase</keyword>
<feature type="active site" description="Proton acceptor" evidence="5">
    <location>
        <position position="259"/>
    </location>
</feature>
<evidence type="ECO:0000256" key="2">
    <source>
        <dbReference type="ARBA" id="ARBA00022679"/>
    </source>
</evidence>
<proteinExistence type="inferred from homology"/>
<dbReference type="GO" id="GO:0032259">
    <property type="term" value="P:methylation"/>
    <property type="evidence" value="ECO:0007669"/>
    <property type="project" value="UniProtKB-KW"/>
</dbReference>
<dbReference type="PANTHER" id="PTHR11746">
    <property type="entry name" value="O-METHYLTRANSFERASE"/>
    <property type="match status" value="1"/>
</dbReference>
<dbReference type="AlphaFoldDB" id="A0A6J1C1G3"/>
<dbReference type="PROSITE" id="PS51683">
    <property type="entry name" value="SAM_OMT_II"/>
    <property type="match status" value="1"/>
</dbReference>
<dbReference type="Pfam" id="PF00891">
    <property type="entry name" value="Methyltransf_2"/>
    <property type="match status" value="1"/>
</dbReference>
<dbReference type="SUPFAM" id="SSF46785">
    <property type="entry name" value="Winged helix' DNA-binding domain"/>
    <property type="match status" value="1"/>
</dbReference>
<dbReference type="GeneID" id="111007584"/>
<dbReference type="Pfam" id="PF08100">
    <property type="entry name" value="Dimerisation"/>
    <property type="match status" value="1"/>
</dbReference>
<organism evidence="8 9">
    <name type="scientific">Momordica charantia</name>
    <name type="common">Bitter gourd</name>
    <name type="synonym">Balsam pear</name>
    <dbReference type="NCBI Taxonomy" id="3673"/>
    <lineage>
        <taxon>Eukaryota</taxon>
        <taxon>Viridiplantae</taxon>
        <taxon>Streptophyta</taxon>
        <taxon>Embryophyta</taxon>
        <taxon>Tracheophyta</taxon>
        <taxon>Spermatophyta</taxon>
        <taxon>Magnoliopsida</taxon>
        <taxon>eudicotyledons</taxon>
        <taxon>Gunneridae</taxon>
        <taxon>Pentapetalae</taxon>
        <taxon>rosids</taxon>
        <taxon>fabids</taxon>
        <taxon>Cucurbitales</taxon>
        <taxon>Cucurbitaceae</taxon>
        <taxon>Momordiceae</taxon>
        <taxon>Momordica</taxon>
    </lineage>
</organism>
<dbReference type="RefSeq" id="XP_022135686.1">
    <property type="nucleotide sequence ID" value="XM_022279994.1"/>
</dbReference>
<reference evidence="9" key="1">
    <citation type="submission" date="2025-08" db="UniProtKB">
        <authorList>
            <consortium name="RefSeq"/>
        </authorList>
    </citation>
    <scope>IDENTIFICATION</scope>
    <source>
        <strain evidence="9">OHB3-1</strain>
    </source>
</reference>
<dbReference type="Gene3D" id="1.10.10.10">
    <property type="entry name" value="Winged helix-like DNA-binding domain superfamily/Winged helix DNA-binding domain"/>
    <property type="match status" value="1"/>
</dbReference>
<dbReference type="KEGG" id="mcha:111007584"/>
<dbReference type="InterPro" id="IPR036390">
    <property type="entry name" value="WH_DNA-bd_sf"/>
</dbReference>
<dbReference type="OrthoDB" id="1606438at2759"/>
<dbReference type="Gene3D" id="3.40.50.150">
    <property type="entry name" value="Vaccinia Virus protein VP39"/>
    <property type="match status" value="1"/>
</dbReference>
<keyword evidence="8" id="KW-1185">Reference proteome</keyword>
<dbReference type="InterPro" id="IPR036388">
    <property type="entry name" value="WH-like_DNA-bd_sf"/>
</dbReference>
<keyword evidence="3" id="KW-0949">S-adenosyl-L-methionine</keyword>
<dbReference type="GO" id="GO:0008171">
    <property type="term" value="F:O-methyltransferase activity"/>
    <property type="evidence" value="ECO:0007669"/>
    <property type="project" value="InterPro"/>
</dbReference>
<dbReference type="InterPro" id="IPR012967">
    <property type="entry name" value="COMT_dimerisation"/>
</dbReference>
<keyword evidence="1" id="KW-0489">Methyltransferase</keyword>
<evidence type="ECO:0000256" key="1">
    <source>
        <dbReference type="ARBA" id="ARBA00022603"/>
    </source>
</evidence>
<comment type="similarity">
    <text evidence="4">Belongs to the class I-like SAM-binding methyltransferase superfamily. Cation-independent O-methyltransferase family.</text>
</comment>
<feature type="domain" description="O-methyltransferase dimerisation" evidence="7">
    <location>
        <begin position="21"/>
        <end position="106"/>
    </location>
</feature>
<evidence type="ECO:0000313" key="9">
    <source>
        <dbReference type="RefSeq" id="XP_022135686.1"/>
    </source>
</evidence>
<dbReference type="InterPro" id="IPR016461">
    <property type="entry name" value="COMT-like"/>
</dbReference>
<gene>
    <name evidence="9" type="primary">LOC111007584</name>
</gene>
<dbReference type="PIRSF" id="PIRSF005739">
    <property type="entry name" value="O-mtase"/>
    <property type="match status" value="1"/>
</dbReference>
<dbReference type="GO" id="GO:0046983">
    <property type="term" value="F:protein dimerization activity"/>
    <property type="evidence" value="ECO:0007669"/>
    <property type="project" value="InterPro"/>
</dbReference>